<dbReference type="Proteomes" id="UP000004756">
    <property type="component" value="Unassembled WGS sequence"/>
</dbReference>
<reference evidence="1 2" key="2">
    <citation type="submission" date="2009-02" db="EMBL/GenBank/DDBJ databases">
        <title>Draft genome sequence of Clostridium asparagiforme (DSM 15981).</title>
        <authorList>
            <person name="Sudarsanam P."/>
            <person name="Ley R."/>
            <person name="Guruge J."/>
            <person name="Turnbaugh P.J."/>
            <person name="Mahowald M."/>
            <person name="Liep D."/>
            <person name="Gordon J."/>
        </authorList>
    </citation>
    <scope>NUCLEOTIDE SEQUENCE [LARGE SCALE GENOMIC DNA]</scope>
    <source>
        <strain evidence="1 2">DSM 15981</strain>
    </source>
</reference>
<protein>
    <submittedName>
        <fullName evidence="1">Uncharacterized protein</fullName>
    </submittedName>
</protein>
<gene>
    <name evidence="1" type="ORF">CLOSTASPAR_00188</name>
</gene>
<organism evidence="1 2">
    <name type="scientific">[Clostridium] asparagiforme DSM 15981</name>
    <dbReference type="NCBI Taxonomy" id="518636"/>
    <lineage>
        <taxon>Bacteria</taxon>
        <taxon>Bacillati</taxon>
        <taxon>Bacillota</taxon>
        <taxon>Clostridia</taxon>
        <taxon>Lachnospirales</taxon>
        <taxon>Lachnospiraceae</taxon>
        <taxon>Enterocloster</taxon>
    </lineage>
</organism>
<reference evidence="1 2" key="1">
    <citation type="submission" date="2009-01" db="EMBL/GenBank/DDBJ databases">
        <authorList>
            <person name="Fulton L."/>
            <person name="Clifton S."/>
            <person name="Fulton B."/>
            <person name="Xu J."/>
            <person name="Minx P."/>
            <person name="Pepin K.H."/>
            <person name="Johnson M."/>
            <person name="Bhonagiri V."/>
            <person name="Nash W.E."/>
            <person name="Mardis E.R."/>
            <person name="Wilson R.K."/>
        </authorList>
    </citation>
    <scope>NUCLEOTIDE SEQUENCE [LARGE SCALE GENOMIC DNA]</scope>
    <source>
        <strain evidence="1 2">DSM 15981</strain>
    </source>
</reference>
<accession>C0CT90</accession>
<dbReference type="HOGENOM" id="CLU_1624228_0_0_9"/>
<comment type="caution">
    <text evidence="1">The sequence shown here is derived from an EMBL/GenBank/DDBJ whole genome shotgun (WGS) entry which is preliminary data.</text>
</comment>
<proteinExistence type="predicted"/>
<evidence type="ECO:0000313" key="1">
    <source>
        <dbReference type="EMBL" id="EEG57705.1"/>
    </source>
</evidence>
<dbReference type="AlphaFoldDB" id="C0CT90"/>
<dbReference type="EMBL" id="ACCJ01000011">
    <property type="protein sequence ID" value="EEG57705.1"/>
    <property type="molecule type" value="Genomic_DNA"/>
</dbReference>
<keyword evidence="2" id="KW-1185">Reference proteome</keyword>
<name>C0CT90_9FIRM</name>
<sequence>MDNYEASQNFINKLYSLEYGYNQEHLIVYDNRKIEVEWWDAGKCAEKFSLNEVEGVRELKKYSLNYLIIDKELNRSLGIKDIVEKIDCIENFFTNVPKHINLILSFIKELDSFNELKEIKGQTIELEQIKIKYIQFVNEYFSEENQERFIKLMGNEFIGSFQN</sequence>
<evidence type="ECO:0000313" key="2">
    <source>
        <dbReference type="Proteomes" id="UP000004756"/>
    </source>
</evidence>